<organism evidence="2 3">
    <name type="scientific">Paraburkholderia solitsugae</name>
    <dbReference type="NCBI Taxonomy" id="2675748"/>
    <lineage>
        <taxon>Bacteria</taxon>
        <taxon>Pseudomonadati</taxon>
        <taxon>Pseudomonadota</taxon>
        <taxon>Betaproteobacteria</taxon>
        <taxon>Burkholderiales</taxon>
        <taxon>Burkholderiaceae</taxon>
        <taxon>Paraburkholderia</taxon>
    </lineage>
</organism>
<evidence type="ECO:0000256" key="1">
    <source>
        <dbReference type="SAM" id="SignalP"/>
    </source>
</evidence>
<keyword evidence="1" id="KW-0732">Signal</keyword>
<dbReference type="InterPro" id="IPR025421">
    <property type="entry name" value="DUF4148"/>
</dbReference>
<comment type="caution">
    <text evidence="2">The sequence shown here is derived from an EMBL/GenBank/DDBJ whole genome shotgun (WGS) entry which is preliminary data.</text>
</comment>
<dbReference type="EMBL" id="WOEY01000039">
    <property type="protein sequence ID" value="NPT41706.1"/>
    <property type="molecule type" value="Genomic_DNA"/>
</dbReference>
<evidence type="ECO:0000313" key="3">
    <source>
        <dbReference type="Proteomes" id="UP000652198"/>
    </source>
</evidence>
<keyword evidence="3" id="KW-1185">Reference proteome</keyword>
<protein>
    <submittedName>
        <fullName evidence="2">DUF4148 domain-containing protein</fullName>
    </submittedName>
</protein>
<proteinExistence type="predicted"/>
<reference evidence="2 3" key="1">
    <citation type="submission" date="2019-11" db="EMBL/GenBank/DDBJ databases">
        <title>Metabolism of dissolved organic matter in forest soils.</title>
        <authorList>
            <person name="Cyle K.T."/>
            <person name="Wilhelm R.C."/>
            <person name="Martinez C.E."/>
        </authorList>
    </citation>
    <scope>NUCLEOTIDE SEQUENCE [LARGE SCALE GENOMIC DNA]</scope>
    <source>
        <strain evidence="2 3">1N</strain>
    </source>
</reference>
<name>A0ABX2BLT4_9BURK</name>
<feature type="signal peptide" evidence="1">
    <location>
        <begin position="1"/>
        <end position="21"/>
    </location>
</feature>
<sequence length="78" mass="8167">MKTSMIALAFAAFATAGFAHASDAPATTGGQSGAAQVQQWNPSQTSAMQKTRAEVRHELVQAQQDGQLAQLSSLYRGS</sequence>
<dbReference type="RefSeq" id="WP_172310255.1">
    <property type="nucleotide sequence ID" value="NZ_WOEY01000039.1"/>
</dbReference>
<evidence type="ECO:0000313" key="2">
    <source>
        <dbReference type="EMBL" id="NPT41706.1"/>
    </source>
</evidence>
<gene>
    <name evidence="2" type="ORF">GNZ12_10310</name>
</gene>
<dbReference type="Pfam" id="PF13663">
    <property type="entry name" value="DUF4148"/>
    <property type="match status" value="1"/>
</dbReference>
<accession>A0ABX2BLT4</accession>
<dbReference type="Proteomes" id="UP000652198">
    <property type="component" value="Unassembled WGS sequence"/>
</dbReference>
<feature type="chain" id="PRO_5045067603" evidence="1">
    <location>
        <begin position="22"/>
        <end position="78"/>
    </location>
</feature>